<protein>
    <submittedName>
        <fullName evidence="2">Uncharacterized protein</fullName>
    </submittedName>
</protein>
<keyword evidence="3" id="KW-1185">Reference proteome</keyword>
<evidence type="ECO:0000256" key="1">
    <source>
        <dbReference type="SAM" id="MobiDB-lite"/>
    </source>
</evidence>
<feature type="compositionally biased region" description="Basic and acidic residues" evidence="1">
    <location>
        <begin position="121"/>
        <end position="134"/>
    </location>
</feature>
<comment type="caution">
    <text evidence="2">The sequence shown here is derived from an EMBL/GenBank/DDBJ whole genome shotgun (WGS) entry which is preliminary data.</text>
</comment>
<reference evidence="2 3" key="1">
    <citation type="journal article" date="2020" name="Nature">
        <title>Six reference-quality genomes reveal evolution of bat adaptations.</title>
        <authorList>
            <person name="Jebb D."/>
            <person name="Huang Z."/>
            <person name="Pippel M."/>
            <person name="Hughes G.M."/>
            <person name="Lavrichenko K."/>
            <person name="Devanna P."/>
            <person name="Winkler S."/>
            <person name="Jermiin L.S."/>
            <person name="Skirmuntt E.C."/>
            <person name="Katzourakis A."/>
            <person name="Burkitt-Gray L."/>
            <person name="Ray D.A."/>
            <person name="Sullivan K.A.M."/>
            <person name="Roscito J.G."/>
            <person name="Kirilenko B.M."/>
            <person name="Davalos L.M."/>
            <person name="Corthals A.P."/>
            <person name="Power M.L."/>
            <person name="Jones G."/>
            <person name="Ransome R.D."/>
            <person name="Dechmann D.K.N."/>
            <person name="Locatelli A.G."/>
            <person name="Puechmaille S.J."/>
            <person name="Fedrigo O."/>
            <person name="Jarvis E.D."/>
            <person name="Hiller M."/>
            <person name="Vernes S.C."/>
            <person name="Myers E.W."/>
            <person name="Teeling E.C."/>
        </authorList>
    </citation>
    <scope>NUCLEOTIDE SEQUENCE [LARGE SCALE GENOMIC DNA]</scope>
    <source>
        <strain evidence="2">MMyoMyo1</strain>
        <tissue evidence="2">Flight muscle</tissue>
    </source>
</reference>
<accession>A0A7J7WVP1</accession>
<feature type="region of interest" description="Disordered" evidence="1">
    <location>
        <begin position="89"/>
        <end position="134"/>
    </location>
</feature>
<proteinExistence type="predicted"/>
<evidence type="ECO:0000313" key="3">
    <source>
        <dbReference type="Proteomes" id="UP000527355"/>
    </source>
</evidence>
<organism evidence="2 3">
    <name type="scientific">Myotis myotis</name>
    <name type="common">Greater mouse-eared bat</name>
    <name type="synonym">Vespertilio myotis</name>
    <dbReference type="NCBI Taxonomy" id="51298"/>
    <lineage>
        <taxon>Eukaryota</taxon>
        <taxon>Metazoa</taxon>
        <taxon>Chordata</taxon>
        <taxon>Craniata</taxon>
        <taxon>Vertebrata</taxon>
        <taxon>Euteleostomi</taxon>
        <taxon>Mammalia</taxon>
        <taxon>Eutheria</taxon>
        <taxon>Laurasiatheria</taxon>
        <taxon>Chiroptera</taxon>
        <taxon>Yangochiroptera</taxon>
        <taxon>Vespertilionidae</taxon>
        <taxon>Myotis</taxon>
    </lineage>
</organism>
<dbReference type="AlphaFoldDB" id="A0A7J7WVP1"/>
<evidence type="ECO:0000313" key="2">
    <source>
        <dbReference type="EMBL" id="KAF6341441.1"/>
    </source>
</evidence>
<dbReference type="Proteomes" id="UP000527355">
    <property type="component" value="Unassembled WGS sequence"/>
</dbReference>
<dbReference type="EMBL" id="JABWUV010000007">
    <property type="protein sequence ID" value="KAF6341441.1"/>
    <property type="molecule type" value="Genomic_DNA"/>
</dbReference>
<gene>
    <name evidence="2" type="ORF">mMyoMyo1_011872</name>
</gene>
<name>A0A7J7WVP1_MYOMY</name>
<sequence length="134" mass="14160">MDTERAWQPWLLLAGPQANQTAGCRGFPIIGCVRRGRRGRGTAPHPAGEPRFSEVPAGLPMCEAQLAGGCKMVPDPLPLHPWRCTALPCAEGSEPAGPRGAHRPPRDMGRASPVPGLTGLEADKLRKDKAAALS</sequence>